<dbReference type="Gene3D" id="3.10.100.10">
    <property type="entry name" value="Mannose-Binding Protein A, subunit A"/>
    <property type="match status" value="1"/>
</dbReference>
<evidence type="ECO:0000256" key="2">
    <source>
        <dbReference type="ARBA" id="ARBA00022692"/>
    </source>
</evidence>
<dbReference type="SUPFAM" id="SSF56436">
    <property type="entry name" value="C-type lectin-like"/>
    <property type="match status" value="1"/>
</dbReference>
<protein>
    <recommendedName>
        <fullName evidence="11">Link domain-containing protein</fullName>
    </recommendedName>
</protein>
<dbReference type="InterPro" id="IPR016186">
    <property type="entry name" value="C-type_lectin-like/link_sf"/>
</dbReference>
<feature type="region of interest" description="Disordered" evidence="9">
    <location>
        <begin position="98"/>
        <end position="130"/>
    </location>
</feature>
<organism evidence="12">
    <name type="scientific">viral metagenome</name>
    <dbReference type="NCBI Taxonomy" id="1070528"/>
    <lineage>
        <taxon>unclassified sequences</taxon>
        <taxon>metagenomes</taxon>
        <taxon>organismal metagenomes</taxon>
    </lineage>
</organism>
<feature type="transmembrane region" description="Helical" evidence="10">
    <location>
        <begin position="45"/>
        <end position="65"/>
    </location>
</feature>
<evidence type="ECO:0000259" key="11">
    <source>
        <dbReference type="PROSITE" id="PS50963"/>
    </source>
</evidence>
<evidence type="ECO:0000256" key="8">
    <source>
        <dbReference type="ARBA" id="ARBA00023180"/>
    </source>
</evidence>
<sequence length="295" mass="31609">MNAATNTRLLNSFFPQKNAAANIRSPVISSGSSATAAATTTSGSMIGTVIFLLSVIVFVGILYFYRDEVHSAWKTASDTVMDYLKLPVSASDPAASAVEYVPTPPSNDDRTNVTSPSPPQGEVGEPPSPSALSIVEKVLPGGGKEVFNISSNKYTYYDAEPLCKALGAELATYDQVKKAWSEGADWCNYGWIKGQMAVYPTSDDTYQKLQGGPAEQRLACGRPGMNGGHFDNPELRFGATCYGVKPPQSKHDEERAAMATPVSPDALAFDKKVAQFKSEADSIGILPFNTKSWND</sequence>
<dbReference type="GO" id="GO:0007155">
    <property type="term" value="P:cell adhesion"/>
    <property type="evidence" value="ECO:0007669"/>
    <property type="project" value="InterPro"/>
</dbReference>
<evidence type="ECO:0000256" key="6">
    <source>
        <dbReference type="ARBA" id="ARBA00023157"/>
    </source>
</evidence>
<evidence type="ECO:0000256" key="4">
    <source>
        <dbReference type="ARBA" id="ARBA00022989"/>
    </source>
</evidence>
<dbReference type="GO" id="GO:0005540">
    <property type="term" value="F:hyaluronic acid binding"/>
    <property type="evidence" value="ECO:0007669"/>
    <property type="project" value="InterPro"/>
</dbReference>
<evidence type="ECO:0000256" key="3">
    <source>
        <dbReference type="ARBA" id="ARBA00022729"/>
    </source>
</evidence>
<evidence type="ECO:0000256" key="9">
    <source>
        <dbReference type="SAM" id="MobiDB-lite"/>
    </source>
</evidence>
<dbReference type="PROSITE" id="PS50963">
    <property type="entry name" value="LINK_2"/>
    <property type="match status" value="1"/>
</dbReference>
<dbReference type="AlphaFoldDB" id="A0A6C0KNS5"/>
<accession>A0A6C0KNS5</accession>
<reference evidence="12" key="1">
    <citation type="journal article" date="2020" name="Nature">
        <title>Giant virus diversity and host interactions through global metagenomics.</title>
        <authorList>
            <person name="Schulz F."/>
            <person name="Roux S."/>
            <person name="Paez-Espino D."/>
            <person name="Jungbluth S."/>
            <person name="Walsh D.A."/>
            <person name="Denef V.J."/>
            <person name="McMahon K.D."/>
            <person name="Konstantinidis K.T."/>
            <person name="Eloe-Fadrosh E.A."/>
            <person name="Kyrpides N.C."/>
            <person name="Woyke T."/>
        </authorList>
    </citation>
    <scope>NUCLEOTIDE SEQUENCE</scope>
    <source>
        <strain evidence="12">GVMAG-S-3300013006-138</strain>
    </source>
</reference>
<dbReference type="SMART" id="SM00445">
    <property type="entry name" value="LINK"/>
    <property type="match status" value="1"/>
</dbReference>
<feature type="domain" description="Link" evidence="11">
    <location>
        <begin position="143"/>
        <end position="243"/>
    </location>
</feature>
<dbReference type="EMBL" id="MN740929">
    <property type="protein sequence ID" value="QHU18387.1"/>
    <property type="molecule type" value="Genomic_DNA"/>
</dbReference>
<dbReference type="Pfam" id="PF00193">
    <property type="entry name" value="Xlink"/>
    <property type="match status" value="1"/>
</dbReference>
<evidence type="ECO:0000256" key="10">
    <source>
        <dbReference type="SAM" id="Phobius"/>
    </source>
</evidence>
<evidence type="ECO:0000256" key="5">
    <source>
        <dbReference type="ARBA" id="ARBA00023136"/>
    </source>
</evidence>
<dbReference type="InterPro" id="IPR000538">
    <property type="entry name" value="Link_dom"/>
</dbReference>
<keyword evidence="4 10" id="KW-1133">Transmembrane helix</keyword>
<dbReference type="PANTHER" id="PTHR10225">
    <property type="entry name" value="HYALURONAN RECEPTOR"/>
    <property type="match status" value="1"/>
</dbReference>
<comment type="subcellular location">
    <subcellularLocation>
        <location evidence="1">Membrane</location>
        <topology evidence="1">Single-pass membrane protein</topology>
    </subcellularLocation>
</comment>
<name>A0A6C0KNS5_9ZZZZ</name>
<evidence type="ECO:0000256" key="1">
    <source>
        <dbReference type="ARBA" id="ARBA00004167"/>
    </source>
</evidence>
<dbReference type="GO" id="GO:0005886">
    <property type="term" value="C:plasma membrane"/>
    <property type="evidence" value="ECO:0007669"/>
    <property type="project" value="TreeGrafter"/>
</dbReference>
<evidence type="ECO:0000256" key="7">
    <source>
        <dbReference type="ARBA" id="ARBA00023170"/>
    </source>
</evidence>
<dbReference type="InterPro" id="IPR043210">
    <property type="entry name" value="CD44_antigen-like"/>
</dbReference>
<keyword evidence="5 10" id="KW-0472">Membrane</keyword>
<keyword evidence="3" id="KW-0732">Signal</keyword>
<dbReference type="GO" id="GO:0004888">
    <property type="term" value="F:transmembrane signaling receptor activity"/>
    <property type="evidence" value="ECO:0007669"/>
    <property type="project" value="TreeGrafter"/>
</dbReference>
<keyword evidence="2 10" id="KW-0812">Transmembrane</keyword>
<proteinExistence type="predicted"/>
<evidence type="ECO:0000313" key="12">
    <source>
        <dbReference type="EMBL" id="QHU18387.1"/>
    </source>
</evidence>
<dbReference type="PANTHER" id="PTHR10225:SF5">
    <property type="entry name" value="C-TYPE LECTIN DOMAIN-CONTAINING PROTEIN"/>
    <property type="match status" value="1"/>
</dbReference>
<dbReference type="InterPro" id="IPR016187">
    <property type="entry name" value="CTDL_fold"/>
</dbReference>
<keyword evidence="7" id="KW-0675">Receptor</keyword>
<keyword evidence="6" id="KW-1015">Disulfide bond</keyword>
<keyword evidence="8" id="KW-0325">Glycoprotein</keyword>